<dbReference type="STRING" id="636.AAW15_09610"/>
<dbReference type="AlphaFoldDB" id="A0A2A7U3V3"/>
<evidence type="ECO:0000313" key="2">
    <source>
        <dbReference type="Proteomes" id="UP000219788"/>
    </source>
</evidence>
<dbReference type="RefSeq" id="WP_098143270.1">
    <property type="nucleotide sequence ID" value="NZ_PDDV01000013.1"/>
</dbReference>
<dbReference type="PROSITE" id="PS51257">
    <property type="entry name" value="PROKAR_LIPOPROTEIN"/>
    <property type="match status" value="1"/>
</dbReference>
<dbReference type="Proteomes" id="UP000219788">
    <property type="component" value="Unassembled WGS sequence"/>
</dbReference>
<dbReference type="PIRSF" id="PIRSF004982">
    <property type="entry name" value="SlP"/>
    <property type="match status" value="1"/>
</dbReference>
<comment type="caution">
    <text evidence="1">The sequence shown here is derived from an EMBL/GenBank/DDBJ whole genome shotgun (WGS) entry which is preliminary data.</text>
</comment>
<protein>
    <submittedName>
        <fullName evidence="1">Uncharacterized protein</fullName>
    </submittedName>
</protein>
<gene>
    <name evidence="1" type="ORF">CRM76_14185</name>
</gene>
<organism evidence="1 2">
    <name type="scientific">Edwardsiella tarda</name>
    <dbReference type="NCBI Taxonomy" id="636"/>
    <lineage>
        <taxon>Bacteria</taxon>
        <taxon>Pseudomonadati</taxon>
        <taxon>Pseudomonadota</taxon>
        <taxon>Gammaproteobacteria</taxon>
        <taxon>Enterobacterales</taxon>
        <taxon>Hafniaceae</taxon>
        <taxon>Edwardsiella</taxon>
    </lineage>
</organism>
<dbReference type="PANTHER" id="PTHR37530:SF1">
    <property type="entry name" value="OUTER MEMBRANE PROTEIN SLP"/>
    <property type="match status" value="1"/>
</dbReference>
<dbReference type="Pfam" id="PF03843">
    <property type="entry name" value="Slp"/>
    <property type="match status" value="1"/>
</dbReference>
<accession>A0A2A7U3V3</accession>
<dbReference type="NCBIfam" id="TIGR00752">
    <property type="entry name" value="slp"/>
    <property type="match status" value="1"/>
</dbReference>
<sequence length="203" mass="21732">MGRRIIRAIAAAGVVGLMGLLAGCVSVPESVRGTSPTPQQNFVAVHNAPDLYVGQEARFGGMVVSVTNKKEASYLEIAVMPLDDAARPILGQAAQGRILAKSVNFLDPVNFNHQLVTVVGPLTGSVAGKIGQTPYTFVTLDITGYQRWQVDQQVIMPPQPLGLAPWGYDPYWRGPYWGPGFGPGWGWGPPMPARIENVVVPQG</sequence>
<dbReference type="EMBL" id="PDDV01000013">
    <property type="protein sequence ID" value="PEH72999.1"/>
    <property type="molecule type" value="Genomic_DNA"/>
</dbReference>
<evidence type="ECO:0000313" key="1">
    <source>
        <dbReference type="EMBL" id="PEH72999.1"/>
    </source>
</evidence>
<reference evidence="2" key="1">
    <citation type="submission" date="2017-09" db="EMBL/GenBank/DDBJ databases">
        <title>FDA dAtabase for Regulatory Grade micrObial Sequences (FDA-ARGOS): Supporting development and validation of Infectious Disease Dx tests.</title>
        <authorList>
            <person name="Goldberg B."/>
            <person name="Campos J."/>
            <person name="Tallon L."/>
            <person name="Sadzewicz L."/>
            <person name="Ott S."/>
            <person name="Zhao X."/>
            <person name="Nagaraj S."/>
            <person name="Vavikolanu K."/>
            <person name="Aluvathingal J."/>
            <person name="Nadendla S."/>
            <person name="Geyer C."/>
            <person name="Sichtig H."/>
        </authorList>
    </citation>
    <scope>NUCLEOTIDE SEQUENCE [LARGE SCALE GENOMIC DNA]</scope>
    <source>
        <strain evidence="2">FDAARGOS_370</strain>
    </source>
</reference>
<dbReference type="PANTHER" id="PTHR37530">
    <property type="entry name" value="OUTER MEMBRANE PROTEIN SLP"/>
    <property type="match status" value="1"/>
</dbReference>
<dbReference type="InterPro" id="IPR004658">
    <property type="entry name" value="OMP_Slp"/>
</dbReference>
<dbReference type="OrthoDB" id="5295757at2"/>
<name>A0A2A7U3V3_EDWTA</name>
<dbReference type="GO" id="GO:0019867">
    <property type="term" value="C:outer membrane"/>
    <property type="evidence" value="ECO:0007669"/>
    <property type="project" value="InterPro"/>
</dbReference>
<proteinExistence type="predicted"/>